<dbReference type="GO" id="GO:0020037">
    <property type="term" value="F:heme binding"/>
    <property type="evidence" value="ECO:0007669"/>
    <property type="project" value="InterPro"/>
</dbReference>
<dbReference type="InterPro" id="IPR050121">
    <property type="entry name" value="Cytochrome_P450_monoxygenase"/>
</dbReference>
<name>A0A6A6E926_9PEZI</name>
<feature type="transmembrane region" description="Helical" evidence="10">
    <location>
        <begin position="12"/>
        <end position="30"/>
    </location>
</feature>
<dbReference type="Gene3D" id="1.10.630.10">
    <property type="entry name" value="Cytochrome P450"/>
    <property type="match status" value="1"/>
</dbReference>
<proteinExistence type="inferred from homology"/>
<dbReference type="GO" id="GO:0004497">
    <property type="term" value="F:monooxygenase activity"/>
    <property type="evidence" value="ECO:0007669"/>
    <property type="project" value="UniProtKB-KW"/>
</dbReference>
<evidence type="ECO:0000256" key="2">
    <source>
        <dbReference type="ARBA" id="ARBA00010617"/>
    </source>
</evidence>
<dbReference type="InterPro" id="IPR036396">
    <property type="entry name" value="Cyt_P450_sf"/>
</dbReference>
<dbReference type="SUPFAM" id="SSF48264">
    <property type="entry name" value="Cytochrome P450"/>
    <property type="match status" value="1"/>
</dbReference>
<dbReference type="GO" id="GO:0016705">
    <property type="term" value="F:oxidoreductase activity, acting on paired donors, with incorporation or reduction of molecular oxygen"/>
    <property type="evidence" value="ECO:0007669"/>
    <property type="project" value="InterPro"/>
</dbReference>
<dbReference type="InterPro" id="IPR017972">
    <property type="entry name" value="Cyt_P450_CS"/>
</dbReference>
<dbReference type="PANTHER" id="PTHR24305">
    <property type="entry name" value="CYTOCHROME P450"/>
    <property type="match status" value="1"/>
</dbReference>
<dbReference type="CDD" id="cd11061">
    <property type="entry name" value="CYP67-like"/>
    <property type="match status" value="1"/>
</dbReference>
<keyword evidence="10" id="KW-0812">Transmembrane</keyword>
<dbReference type="PROSITE" id="PS00086">
    <property type="entry name" value="CYTOCHROME_P450"/>
    <property type="match status" value="1"/>
</dbReference>
<dbReference type="InterPro" id="IPR001128">
    <property type="entry name" value="Cyt_P450"/>
</dbReference>
<evidence type="ECO:0000313" key="11">
    <source>
        <dbReference type="EMBL" id="KAF2186670.1"/>
    </source>
</evidence>
<evidence type="ECO:0000256" key="4">
    <source>
        <dbReference type="ARBA" id="ARBA00022723"/>
    </source>
</evidence>
<evidence type="ECO:0000313" key="12">
    <source>
        <dbReference type="Proteomes" id="UP000800200"/>
    </source>
</evidence>
<sequence length="531" mass="60337">MLETVLPPVSRLLLSCVTITIVYTFLICIYRVTLHPLAKYPGPLRYKLSSWPRLWQAYKGKRHIWHLKDHEEYGPIVRIAPNTLSFNTETAMHAIYGSRNINVRKGEWYKTFDIAAGTYSSFTETDKDKHAAKRRWMSPVFSDASQKVSEPLILGIIQRFCDTIKPHATEEWGTKWNMSVLATYLGFDIMGGLVFGCDFRSVDREENRDLANSILPAAKFLYWVSYLPMAWLVRPLLRTKLFEIIGGKPVVDNNRLIDHANGQVQARSGERNEEKGDSPNCKDFLSYLVSAKDRKTGWQPTRADLDTECLNMMNAGADPYSGVLAGVIFYLLHNETVLRKATSEIRSTFSSPDEICSGSKLNSCIYLYACIEESLRRTAPVPSHLPRVVLPGGISIDGHHIPAGSVVGVSAYTIHHNPEYFPDPWSFCPERWIESESNSRKSIDLARRAFEPFGLGIRQCIGKNFAYLQLKLTIAHILFRYDMRLDPDDRGLGGGRPDFEEGRHRVDEFQLWDALGFGRDGPMVQFKNAME</sequence>
<dbReference type="Pfam" id="PF00067">
    <property type="entry name" value="p450"/>
    <property type="match status" value="1"/>
</dbReference>
<keyword evidence="5 9" id="KW-0560">Oxidoreductase</keyword>
<evidence type="ECO:0000256" key="10">
    <source>
        <dbReference type="SAM" id="Phobius"/>
    </source>
</evidence>
<evidence type="ECO:0000256" key="3">
    <source>
        <dbReference type="ARBA" id="ARBA00022617"/>
    </source>
</evidence>
<comment type="cofactor">
    <cofactor evidence="1 8">
        <name>heme</name>
        <dbReference type="ChEBI" id="CHEBI:30413"/>
    </cofactor>
</comment>
<organism evidence="11 12">
    <name type="scientific">Zopfia rhizophila CBS 207.26</name>
    <dbReference type="NCBI Taxonomy" id="1314779"/>
    <lineage>
        <taxon>Eukaryota</taxon>
        <taxon>Fungi</taxon>
        <taxon>Dikarya</taxon>
        <taxon>Ascomycota</taxon>
        <taxon>Pezizomycotina</taxon>
        <taxon>Dothideomycetes</taxon>
        <taxon>Dothideomycetes incertae sedis</taxon>
        <taxon>Zopfiaceae</taxon>
        <taxon>Zopfia</taxon>
    </lineage>
</organism>
<dbReference type="GO" id="GO:0005506">
    <property type="term" value="F:iron ion binding"/>
    <property type="evidence" value="ECO:0007669"/>
    <property type="project" value="InterPro"/>
</dbReference>
<dbReference type="EMBL" id="ML994629">
    <property type="protein sequence ID" value="KAF2186670.1"/>
    <property type="molecule type" value="Genomic_DNA"/>
</dbReference>
<keyword evidence="10" id="KW-0472">Membrane</keyword>
<keyword evidence="3 8" id="KW-0349">Heme</keyword>
<evidence type="ECO:0000256" key="7">
    <source>
        <dbReference type="ARBA" id="ARBA00023033"/>
    </source>
</evidence>
<dbReference type="InterPro" id="IPR002401">
    <property type="entry name" value="Cyt_P450_E_grp-I"/>
</dbReference>
<dbReference type="PRINTS" id="PR00385">
    <property type="entry name" value="P450"/>
</dbReference>
<comment type="similarity">
    <text evidence="2 9">Belongs to the cytochrome P450 family.</text>
</comment>
<protein>
    <submittedName>
        <fullName evidence="11">Benzoate 4-monooxygenase cytochrome P450</fullName>
    </submittedName>
</protein>
<keyword evidence="6 8" id="KW-0408">Iron</keyword>
<accession>A0A6A6E926</accession>
<dbReference type="PRINTS" id="PR00463">
    <property type="entry name" value="EP450I"/>
</dbReference>
<keyword evidence="7 9" id="KW-0503">Monooxygenase</keyword>
<dbReference type="OrthoDB" id="1470350at2759"/>
<evidence type="ECO:0000256" key="8">
    <source>
        <dbReference type="PIRSR" id="PIRSR602401-1"/>
    </source>
</evidence>
<gene>
    <name evidence="11" type="ORF">K469DRAFT_706663</name>
</gene>
<keyword evidence="10" id="KW-1133">Transmembrane helix</keyword>
<evidence type="ECO:0000256" key="9">
    <source>
        <dbReference type="RuleBase" id="RU000461"/>
    </source>
</evidence>
<dbReference type="PANTHER" id="PTHR24305:SF237">
    <property type="entry name" value="CYTOCHROME P450 MONOOXYGENASE ATNE-RELATED"/>
    <property type="match status" value="1"/>
</dbReference>
<evidence type="ECO:0000256" key="1">
    <source>
        <dbReference type="ARBA" id="ARBA00001971"/>
    </source>
</evidence>
<keyword evidence="4 8" id="KW-0479">Metal-binding</keyword>
<evidence type="ECO:0000256" key="5">
    <source>
        <dbReference type="ARBA" id="ARBA00023002"/>
    </source>
</evidence>
<keyword evidence="12" id="KW-1185">Reference proteome</keyword>
<evidence type="ECO:0000256" key="6">
    <source>
        <dbReference type="ARBA" id="ARBA00023004"/>
    </source>
</evidence>
<dbReference type="AlphaFoldDB" id="A0A6A6E926"/>
<feature type="binding site" description="axial binding residue" evidence="8">
    <location>
        <position position="460"/>
    </location>
    <ligand>
        <name>heme</name>
        <dbReference type="ChEBI" id="CHEBI:30413"/>
    </ligand>
    <ligandPart>
        <name>Fe</name>
        <dbReference type="ChEBI" id="CHEBI:18248"/>
    </ligandPart>
</feature>
<reference evidence="11" key="1">
    <citation type="journal article" date="2020" name="Stud. Mycol.">
        <title>101 Dothideomycetes genomes: a test case for predicting lifestyles and emergence of pathogens.</title>
        <authorList>
            <person name="Haridas S."/>
            <person name="Albert R."/>
            <person name="Binder M."/>
            <person name="Bloem J."/>
            <person name="Labutti K."/>
            <person name="Salamov A."/>
            <person name="Andreopoulos B."/>
            <person name="Baker S."/>
            <person name="Barry K."/>
            <person name="Bills G."/>
            <person name="Bluhm B."/>
            <person name="Cannon C."/>
            <person name="Castanera R."/>
            <person name="Culley D."/>
            <person name="Daum C."/>
            <person name="Ezra D."/>
            <person name="Gonzalez J."/>
            <person name="Henrissat B."/>
            <person name="Kuo A."/>
            <person name="Liang C."/>
            <person name="Lipzen A."/>
            <person name="Lutzoni F."/>
            <person name="Magnuson J."/>
            <person name="Mondo S."/>
            <person name="Nolan M."/>
            <person name="Ohm R."/>
            <person name="Pangilinan J."/>
            <person name="Park H.-J."/>
            <person name="Ramirez L."/>
            <person name="Alfaro M."/>
            <person name="Sun H."/>
            <person name="Tritt A."/>
            <person name="Yoshinaga Y."/>
            <person name="Zwiers L.-H."/>
            <person name="Turgeon B."/>
            <person name="Goodwin S."/>
            <person name="Spatafora J."/>
            <person name="Crous P."/>
            <person name="Grigoriev I."/>
        </authorList>
    </citation>
    <scope>NUCLEOTIDE SEQUENCE</scope>
    <source>
        <strain evidence="11">CBS 207.26</strain>
    </source>
</reference>
<dbReference type="Proteomes" id="UP000800200">
    <property type="component" value="Unassembled WGS sequence"/>
</dbReference>